<feature type="compositionally biased region" description="Basic residues" evidence="1">
    <location>
        <begin position="801"/>
        <end position="820"/>
    </location>
</feature>
<reference evidence="2" key="1">
    <citation type="submission" date="2012-08" db="EMBL/GenBank/DDBJ databases">
        <title>Genome analysis of Colletotrichum orbiculare and Colletotrichum fructicola.</title>
        <authorList>
            <person name="Gan P.H.P."/>
            <person name="Ikeda K."/>
            <person name="Irieda H."/>
            <person name="Narusaka M."/>
            <person name="O'Connell R.J."/>
            <person name="Narusaka Y."/>
            <person name="Takano Y."/>
            <person name="Kubo Y."/>
            <person name="Shirasu K."/>
        </authorList>
    </citation>
    <scope>NUCLEOTIDE SEQUENCE</scope>
    <source>
        <strain evidence="2">Nara gc5</strain>
    </source>
</reference>
<protein>
    <submittedName>
        <fullName evidence="2">Uncharacterized protein</fullName>
    </submittedName>
</protein>
<feature type="region of interest" description="Disordered" evidence="1">
    <location>
        <begin position="381"/>
        <end position="504"/>
    </location>
</feature>
<accession>L2FTP0</accession>
<evidence type="ECO:0000256" key="1">
    <source>
        <dbReference type="SAM" id="MobiDB-lite"/>
    </source>
</evidence>
<dbReference type="EMBL" id="KB020859">
    <property type="protein sequence ID" value="ELA29416.1"/>
    <property type="molecule type" value="Genomic_DNA"/>
</dbReference>
<dbReference type="HOGENOM" id="CLU_337064_0_0_1"/>
<sequence>MNWTEGALARHSRGPRWKPDVARQQEYFAKARAGRRETSKPDINSISFFQRHPPNSPALPQKSSQALHAPSAPHVQTQLGHQSSQKRPGHRRDSQQLQHGNVHAGGFVGARSHATVNQSAKRQRIADPDDAFEAKRRRLLEISDWAGLNMQKTLSMEFPVHENRAGQMWNFHKKQDTRDYGPFMDRNGHPAPASRIRLLSKQGSTHRGTPSIHIRIGSDVQNGGSSQYTISSHCKRLSGNRSTSKNKRRSGYESDILQPMTASQPCTGYERIATTRTMAMSVLMGFRSHLLRDTFDERAAAYESRLRRPSCISQYHADTAGEIGQRPAPAVAPPEMREDQCWQNMLKAMEGYSENVEEQHLDKSGAYPQISPGISELLRTSTSSVSSMKTGEGHEARYYGDSMSNDSESTKPETRDQVIYGPRFDYPPMSTSSDTRQPESCQESSEANDQAPVAIENAPQSHHTPDSSGSLMRSSTPMQLATDPSSSLCAYPEDNLDEQPADGEPRITIRACSSDEDLSDFAPHAKGLDRDREIRDGQLASERKLNLDGTAQSDELEKPMFASQIIQPEENEPPPVVDKAQKEAEEEAAWMNFIFDGDIDDAEKAAFQEAAQEAARVIRPSSSVSESPIDNSTTSSSSHYAETVATCGTSTFLAANGNVFSSRFSPDPHFGHPAKRTPFPPKFFSDPDLKLSSAFAERGHQTYHDHSETYRHSMPYNETSMTSSSHPGYFSRTTVDNMTDGAASQLTIDNASIIAQPSQSEASEEAAFTFTQPKNFVGSRVTSAAPMSMTLCGNNPSAPKKPNKGRKKKGHQPQAKRSHPHRDGSAFIRALPNYNDDPIDGSDD</sequence>
<evidence type="ECO:0000313" key="2">
    <source>
        <dbReference type="EMBL" id="ELA29416.1"/>
    </source>
</evidence>
<feature type="region of interest" description="Disordered" evidence="1">
    <location>
        <begin position="1"/>
        <end position="97"/>
    </location>
</feature>
<dbReference type="AlphaFoldDB" id="L2FTP0"/>
<feature type="compositionally biased region" description="Polar residues" evidence="1">
    <location>
        <begin position="458"/>
        <end position="488"/>
    </location>
</feature>
<proteinExistence type="predicted"/>
<feature type="compositionally biased region" description="Polar residues" evidence="1">
    <location>
        <begin position="429"/>
        <end position="448"/>
    </location>
</feature>
<organism evidence="2">
    <name type="scientific">Colletotrichum fructicola (strain Nara gc5)</name>
    <name type="common">Anthracnose fungus</name>
    <name type="synonym">Colletotrichum gloeosporioides (strain Nara gc5)</name>
    <dbReference type="NCBI Taxonomy" id="1213859"/>
    <lineage>
        <taxon>Eukaryota</taxon>
        <taxon>Fungi</taxon>
        <taxon>Dikarya</taxon>
        <taxon>Ascomycota</taxon>
        <taxon>Pezizomycotina</taxon>
        <taxon>Sordariomycetes</taxon>
        <taxon>Hypocreomycetidae</taxon>
        <taxon>Glomerellales</taxon>
        <taxon>Glomerellaceae</taxon>
        <taxon>Colletotrichum</taxon>
        <taxon>Colletotrichum gloeosporioides species complex</taxon>
    </lineage>
</organism>
<feature type="compositionally biased region" description="Polar residues" evidence="1">
    <location>
        <begin position="74"/>
        <end position="86"/>
    </location>
</feature>
<name>L2FTP0_COLFN</name>
<gene>
    <name evidence="2" type="ORF">CGGC5_10091</name>
</gene>
<feature type="region of interest" description="Disordered" evidence="1">
    <location>
        <begin position="788"/>
        <end position="844"/>
    </location>
</feature>